<dbReference type="HOGENOM" id="CLU_911914_0_0_10"/>
<dbReference type="Gene3D" id="3.40.50.1000">
    <property type="entry name" value="HAD superfamily/HAD-like"/>
    <property type="match status" value="1"/>
</dbReference>
<dbReference type="InterPro" id="IPR056782">
    <property type="entry name" value="HAD_PNKP"/>
</dbReference>
<dbReference type="STRING" id="1166018.FAES_4458"/>
<dbReference type="KEGG" id="fae:FAES_4458"/>
<keyword evidence="3" id="KW-1185">Reference proteome</keyword>
<protein>
    <submittedName>
        <fullName evidence="2">Putative phage polynucleotide kinase</fullName>
        <ecNumber evidence="2">2.7.1.78</ecNumber>
    </submittedName>
</protein>
<keyword evidence="2" id="KW-0808">Transferase</keyword>
<dbReference type="Pfam" id="PF13671">
    <property type="entry name" value="AAA_33"/>
    <property type="match status" value="1"/>
</dbReference>
<organism evidence="2 3">
    <name type="scientific">Fibrella aestuarina BUZ 2</name>
    <dbReference type="NCBI Taxonomy" id="1166018"/>
    <lineage>
        <taxon>Bacteria</taxon>
        <taxon>Pseudomonadati</taxon>
        <taxon>Bacteroidota</taxon>
        <taxon>Cytophagia</taxon>
        <taxon>Cytophagales</taxon>
        <taxon>Spirosomataceae</taxon>
        <taxon>Fibrella</taxon>
    </lineage>
</organism>
<dbReference type="EC" id="2.7.1.78" evidence="2"/>
<dbReference type="InterPro" id="IPR023214">
    <property type="entry name" value="HAD_sf"/>
</dbReference>
<evidence type="ECO:0000313" key="3">
    <source>
        <dbReference type="Proteomes" id="UP000011058"/>
    </source>
</evidence>
<accession>I0KEA4</accession>
<proteinExistence type="predicted"/>
<dbReference type="InterPro" id="IPR027417">
    <property type="entry name" value="P-loop_NTPase"/>
</dbReference>
<dbReference type="Proteomes" id="UP000011058">
    <property type="component" value="Chromosome"/>
</dbReference>
<dbReference type="eggNOG" id="COG4639">
    <property type="taxonomic scope" value="Bacteria"/>
</dbReference>
<feature type="domain" description="Polynucleotide kinase PNKP phosphatase" evidence="1">
    <location>
        <begin position="232"/>
        <end position="371"/>
    </location>
</feature>
<name>I0KEA4_9BACT</name>
<dbReference type="Gene3D" id="3.40.50.300">
    <property type="entry name" value="P-loop containing nucleotide triphosphate hydrolases"/>
    <property type="match status" value="1"/>
</dbReference>
<reference evidence="2 3" key="1">
    <citation type="journal article" date="2012" name="J. Bacteriol.">
        <title>Genome Sequence of Fibrella aestuarina BUZ 2T, a Filamentous Marine Bacterium.</title>
        <authorList>
            <person name="Filippini M."/>
            <person name="Qi W."/>
            <person name="Blom J."/>
            <person name="Goesmann A."/>
            <person name="Smits T.H."/>
            <person name="Bagheri H.C."/>
        </authorList>
    </citation>
    <scope>NUCLEOTIDE SEQUENCE [LARGE SCALE GENOMIC DNA]</scope>
    <source>
        <strain evidence="3">BUZ 2T</strain>
    </source>
</reference>
<evidence type="ECO:0000259" key="1">
    <source>
        <dbReference type="Pfam" id="PF25109"/>
    </source>
</evidence>
<evidence type="ECO:0000313" key="2">
    <source>
        <dbReference type="EMBL" id="CCH02457.1"/>
    </source>
</evidence>
<keyword evidence="2" id="KW-0418">Kinase</keyword>
<dbReference type="Pfam" id="PF25109">
    <property type="entry name" value="HAD_PNKP"/>
    <property type="match status" value="1"/>
</dbReference>
<dbReference type="InterPro" id="IPR036412">
    <property type="entry name" value="HAD-like_sf"/>
</dbReference>
<dbReference type="GO" id="GO:0051734">
    <property type="term" value="F:ATP-dependent polynucleotide 5'-hydroxyl-kinase activity"/>
    <property type="evidence" value="ECO:0007669"/>
    <property type="project" value="UniProtKB-EC"/>
</dbReference>
<dbReference type="AlphaFoldDB" id="I0KEA4"/>
<sequence>MICCAWSAARRISPVFGIFRSRVPIGLIRPIPVFFGLFSSYWAKLRSAPKRPYSLFMQHILILIGISGSGKTTFANQLVQADPTYLRLSRDELRRSLLPVPLNAYWRWGGKRRNRIEELVSELEKTALATALDEGWNLVIDNTHLRQHYIDDVLRQVSHRIVRVTFKVFDVPLDEAIRRDKARPDVVGASAIQEQYDRYVALFRHFNPAQTLVFPEHPLPLREPFTQDRALPMCVLVDIDGTIASRTGRSPFDWKKVHLDTPRQPVINVVRALRASGHTVVFLSGRDSVARADTTAWIARYLGWQEGTDYVLFMRAANDNRKDAIIKRELFEAHIQGHYYVDVVLDDRDQVVSLWRNDLGLTCLQVDYGNF</sequence>
<dbReference type="EMBL" id="HE796683">
    <property type="protein sequence ID" value="CCH02457.1"/>
    <property type="molecule type" value="Genomic_DNA"/>
</dbReference>
<dbReference type="SUPFAM" id="SSF52540">
    <property type="entry name" value="P-loop containing nucleoside triphosphate hydrolases"/>
    <property type="match status" value="1"/>
</dbReference>
<gene>
    <name evidence="2" type="ORF">FAES_4458</name>
</gene>
<dbReference type="SUPFAM" id="SSF56784">
    <property type="entry name" value="HAD-like"/>
    <property type="match status" value="1"/>
</dbReference>